<dbReference type="GO" id="GO:0051539">
    <property type="term" value="F:4 iron, 4 sulfur cluster binding"/>
    <property type="evidence" value="ECO:0007669"/>
    <property type="project" value="UniProtKB-KW"/>
</dbReference>
<accession>A0A0V0QZW4</accession>
<keyword evidence="10" id="KW-0479">Metal-binding</keyword>
<evidence type="ECO:0000259" key="19">
    <source>
        <dbReference type="PROSITE" id="PS51918"/>
    </source>
</evidence>
<dbReference type="NCBIfam" id="TIGR00089">
    <property type="entry name" value="MiaB/RimO family radical SAM methylthiotransferase"/>
    <property type="match status" value="1"/>
</dbReference>
<evidence type="ECO:0000313" key="20">
    <source>
        <dbReference type="EMBL" id="KRX07584.1"/>
    </source>
</evidence>
<comment type="function">
    <text evidence="2">Catalyzes the methylthiolation of N6-threonylcarbamoyladenosine (t(6)A), leading to the formation of 2-methylthio-N6-threonylcarbamoyladenosine (ms(2)t(6)A) at position 37 in tRNAs that read codons beginning with adenine.</text>
</comment>
<feature type="domain" description="TRAM" evidence="17">
    <location>
        <begin position="435"/>
        <end position="499"/>
    </location>
</feature>
<feature type="region of interest" description="Disordered" evidence="15">
    <location>
        <begin position="13"/>
        <end position="44"/>
    </location>
</feature>
<evidence type="ECO:0000256" key="6">
    <source>
        <dbReference type="ARBA" id="ARBA00022485"/>
    </source>
</evidence>
<dbReference type="InterPro" id="IPR007197">
    <property type="entry name" value="rSAM"/>
</dbReference>
<dbReference type="NCBIfam" id="TIGR01578">
    <property type="entry name" value="MiaB-like-B"/>
    <property type="match status" value="1"/>
</dbReference>
<organism evidence="20 21">
    <name type="scientific">Pseudocohnilembus persalinus</name>
    <name type="common">Ciliate</name>
    <dbReference type="NCBI Taxonomy" id="266149"/>
    <lineage>
        <taxon>Eukaryota</taxon>
        <taxon>Sar</taxon>
        <taxon>Alveolata</taxon>
        <taxon>Ciliophora</taxon>
        <taxon>Intramacronucleata</taxon>
        <taxon>Oligohymenophorea</taxon>
        <taxon>Scuticociliatia</taxon>
        <taxon>Philasterida</taxon>
        <taxon>Pseudocohnilembidae</taxon>
        <taxon>Pseudocohnilembus</taxon>
    </lineage>
</organism>
<dbReference type="PROSITE" id="PS50926">
    <property type="entry name" value="TRAM"/>
    <property type="match status" value="1"/>
</dbReference>
<dbReference type="PANTHER" id="PTHR11918">
    <property type="entry name" value="RADICAL SAM PROTEINS"/>
    <property type="match status" value="1"/>
</dbReference>
<evidence type="ECO:0000259" key="18">
    <source>
        <dbReference type="PROSITE" id="PS51449"/>
    </source>
</evidence>
<evidence type="ECO:0000256" key="2">
    <source>
        <dbReference type="ARBA" id="ARBA00002399"/>
    </source>
</evidence>
<dbReference type="InterPro" id="IPR058240">
    <property type="entry name" value="rSAM_sf"/>
</dbReference>
<evidence type="ECO:0000313" key="21">
    <source>
        <dbReference type="Proteomes" id="UP000054937"/>
    </source>
</evidence>
<comment type="cofactor">
    <cofactor evidence="1">
        <name>[4Fe-4S] cluster</name>
        <dbReference type="ChEBI" id="CHEBI:49883"/>
    </cofactor>
</comment>
<name>A0A0V0QZW4_PSEPJ</name>
<keyword evidence="16" id="KW-0472">Membrane</keyword>
<dbReference type="InterPro" id="IPR023404">
    <property type="entry name" value="rSAM_horseshoe"/>
</dbReference>
<keyword evidence="12" id="KW-0411">Iron-sulfur</keyword>
<evidence type="ECO:0000256" key="3">
    <source>
        <dbReference type="ARBA" id="ARBA00008616"/>
    </source>
</evidence>
<protein>
    <recommendedName>
        <fullName evidence="5">Threonylcarbamoyladenosine tRNA methylthiotransferase</fullName>
        <ecNumber evidence="4">2.8.4.5</ecNumber>
    </recommendedName>
    <alternativeName>
        <fullName evidence="13">tRNA-t(6)A37 methylthiotransferase</fullName>
    </alternativeName>
</protein>
<evidence type="ECO:0000256" key="5">
    <source>
        <dbReference type="ARBA" id="ARBA00018810"/>
    </source>
</evidence>
<evidence type="ECO:0000256" key="14">
    <source>
        <dbReference type="ARBA" id="ARBA00051661"/>
    </source>
</evidence>
<dbReference type="EMBL" id="LDAU01000082">
    <property type="protein sequence ID" value="KRX07584.1"/>
    <property type="molecule type" value="Genomic_DNA"/>
</dbReference>
<dbReference type="InterPro" id="IPR020612">
    <property type="entry name" value="Methylthiotransferase_CS"/>
</dbReference>
<dbReference type="PROSITE" id="PS01278">
    <property type="entry name" value="MTTASE_RADICAL"/>
    <property type="match status" value="1"/>
</dbReference>
<dbReference type="Pfam" id="PF00919">
    <property type="entry name" value="UPF0004"/>
    <property type="match status" value="1"/>
</dbReference>
<keyword evidence="16" id="KW-1133">Transmembrane helix</keyword>
<dbReference type="InterPro" id="IPR005839">
    <property type="entry name" value="Methylthiotransferase"/>
</dbReference>
<dbReference type="SFLD" id="SFLDS00029">
    <property type="entry name" value="Radical_SAM"/>
    <property type="match status" value="1"/>
</dbReference>
<evidence type="ECO:0000256" key="10">
    <source>
        <dbReference type="ARBA" id="ARBA00022723"/>
    </source>
</evidence>
<dbReference type="SUPFAM" id="SSF102114">
    <property type="entry name" value="Radical SAM enzymes"/>
    <property type="match status" value="1"/>
</dbReference>
<reference evidence="20 21" key="1">
    <citation type="journal article" date="2015" name="Sci. Rep.">
        <title>Genome of the facultative scuticociliatosis pathogen Pseudocohnilembus persalinus provides insight into its virulence through horizontal gene transfer.</title>
        <authorList>
            <person name="Xiong J."/>
            <person name="Wang G."/>
            <person name="Cheng J."/>
            <person name="Tian M."/>
            <person name="Pan X."/>
            <person name="Warren A."/>
            <person name="Jiang C."/>
            <person name="Yuan D."/>
            <person name="Miao W."/>
        </authorList>
    </citation>
    <scope>NUCLEOTIDE SEQUENCE [LARGE SCALE GENOMIC DNA]</scope>
    <source>
        <strain evidence="20">36N120E</strain>
    </source>
</reference>
<evidence type="ECO:0000256" key="4">
    <source>
        <dbReference type="ARBA" id="ARBA00013273"/>
    </source>
</evidence>
<dbReference type="FunFam" id="3.40.50.12160:FF:000009">
    <property type="entry name" value="threonylcarbamoyladenosine tRNA methylthiotransferase"/>
    <property type="match status" value="1"/>
</dbReference>
<feature type="transmembrane region" description="Helical" evidence="16">
    <location>
        <begin position="649"/>
        <end position="665"/>
    </location>
</feature>
<dbReference type="SMART" id="SM00729">
    <property type="entry name" value="Elp3"/>
    <property type="match status" value="1"/>
</dbReference>
<dbReference type="InterPro" id="IPR002792">
    <property type="entry name" value="TRAM_dom"/>
</dbReference>
<proteinExistence type="inferred from homology"/>
<dbReference type="CDD" id="cd01335">
    <property type="entry name" value="Radical_SAM"/>
    <property type="match status" value="1"/>
</dbReference>
<evidence type="ECO:0000259" key="17">
    <source>
        <dbReference type="PROSITE" id="PS50926"/>
    </source>
</evidence>
<dbReference type="InterPro" id="IPR006638">
    <property type="entry name" value="Elp3/MiaA/NifB-like_rSAM"/>
</dbReference>
<dbReference type="FunFam" id="3.80.30.20:FF:000002">
    <property type="entry name" value="threonylcarbamoyladenosine tRNA methylthiotransferase isoform X2"/>
    <property type="match status" value="1"/>
</dbReference>
<evidence type="ECO:0000256" key="15">
    <source>
        <dbReference type="SAM" id="MobiDB-lite"/>
    </source>
</evidence>
<dbReference type="Gene3D" id="3.80.30.20">
    <property type="entry name" value="tm_1862 like domain"/>
    <property type="match status" value="1"/>
</dbReference>
<dbReference type="InterPro" id="IPR038135">
    <property type="entry name" value="Methylthiotransferase_N_sf"/>
</dbReference>
<keyword evidence="11" id="KW-0408">Iron</keyword>
<dbReference type="InParanoid" id="A0A0V0QZW4"/>
<evidence type="ECO:0000256" key="13">
    <source>
        <dbReference type="ARBA" id="ARBA00031213"/>
    </source>
</evidence>
<dbReference type="OMA" id="IASVLCH"/>
<evidence type="ECO:0000256" key="7">
    <source>
        <dbReference type="ARBA" id="ARBA00022679"/>
    </source>
</evidence>
<keyword evidence="7" id="KW-0808">Transferase</keyword>
<sequence length="667" mass="74608">MEEGFVIGDIEDLADPGTNERKVREPKIKKIKQQRHKEKMEIKEKEDKIKQEELDSQKTNFVYNGNPADAKIFVKTYGCSHNISDSEFMMGQLQNYGFQLVDNMKDSDLVVINSCTVKNPSQDAIVNLVGKAKGVEKKCVVAGCVPQGDRSIKEFNEASAIGVQQIDRIVEVVEETLKGNQVRIFGSAGQRKLPTLDLPKIRKNHLIEIIPINAGCLGSCTYCKTKHARGKLLSYQPQELVDRVLQACKEGVKEIWLTSEDTGAYGRDIDTDIAQLLRKLVEALPKDVVMRIGMTNPPYILEHLENIVKILKHPQVYSWLHIPVQAGNDDVLEKMNREYTVADFEKVCDYLLEHVPDMYLATDIICGFPGETNEQFADTIKLVEKYKFPTTNISQFYPRPGTAAMRMKKCNSKDVKMRSQWITKVFEGFSQNKYENLVGQTHRIYINDKEEYKGVKQLVGHTKSYVKVLLPYDPELLGKSIIVKLTKAHAWHVDCEIVDLNPPEIEIPEDYFKDYVVNNSNTNIKSKVRSILKQQKKEEIEQEKLAINNNKIAENSSCGSGGCGDGGCGTEGSCGTGGGCGSGGCGSCGDGGCSGVCQTEDQACEGCDCGKSDYLTSKNENEQLLNQLYKEELSQSSVSKKQKSPIKEYGVLIIAFLFIYCGILMKF</sequence>
<dbReference type="Gene3D" id="3.40.50.12160">
    <property type="entry name" value="Methylthiotransferase, N-terminal domain"/>
    <property type="match status" value="1"/>
</dbReference>
<dbReference type="SFLD" id="SFLDG01082">
    <property type="entry name" value="B12-binding_domain_containing"/>
    <property type="match status" value="1"/>
</dbReference>
<keyword evidence="16" id="KW-0812">Transmembrane</keyword>
<dbReference type="InterPro" id="IPR013848">
    <property type="entry name" value="Methylthiotransferase_N"/>
</dbReference>
<keyword evidence="21" id="KW-1185">Reference proteome</keyword>
<dbReference type="GO" id="GO:0046872">
    <property type="term" value="F:metal ion binding"/>
    <property type="evidence" value="ECO:0007669"/>
    <property type="project" value="UniProtKB-KW"/>
</dbReference>
<evidence type="ECO:0000256" key="1">
    <source>
        <dbReference type="ARBA" id="ARBA00001966"/>
    </source>
</evidence>
<dbReference type="GO" id="GO:0005783">
    <property type="term" value="C:endoplasmic reticulum"/>
    <property type="evidence" value="ECO:0007669"/>
    <property type="project" value="TreeGrafter"/>
</dbReference>
<dbReference type="AlphaFoldDB" id="A0A0V0QZW4"/>
<comment type="similarity">
    <text evidence="3">Belongs to the methylthiotransferase family. CDKAL1 subfamily.</text>
</comment>
<comment type="caution">
    <text evidence="20">The sequence shown here is derived from an EMBL/GenBank/DDBJ whole genome shotgun (WGS) entry which is preliminary data.</text>
</comment>
<feature type="domain" description="MTTase N-terminal" evidence="18">
    <location>
        <begin position="70"/>
        <end position="178"/>
    </location>
</feature>
<dbReference type="PROSITE" id="PS51918">
    <property type="entry name" value="RADICAL_SAM"/>
    <property type="match status" value="1"/>
</dbReference>
<gene>
    <name evidence="20" type="ORF">PPERSA_11133</name>
</gene>
<keyword evidence="8" id="KW-0949">S-adenosyl-L-methionine</keyword>
<dbReference type="PANTHER" id="PTHR11918:SF45">
    <property type="entry name" value="THREONYLCARBAMOYLADENOSINE TRNA METHYLTHIOTRANSFERASE"/>
    <property type="match status" value="1"/>
</dbReference>
<dbReference type="OrthoDB" id="1730074at2759"/>
<dbReference type="FunCoup" id="A0A0V0QZW4">
    <property type="interactions" value="64"/>
</dbReference>
<dbReference type="Pfam" id="PF04055">
    <property type="entry name" value="Radical_SAM"/>
    <property type="match status" value="1"/>
</dbReference>
<feature type="domain" description="Radical SAM core" evidence="19">
    <location>
        <begin position="199"/>
        <end position="447"/>
    </location>
</feature>
<feature type="compositionally biased region" description="Basic and acidic residues" evidence="15">
    <location>
        <begin position="18"/>
        <end position="28"/>
    </location>
</feature>
<comment type="catalytic activity">
    <reaction evidence="14">
        <text>N(6)-L-threonylcarbamoyladenosine(37) in tRNA + (sulfur carrier)-SH + AH2 + 2 S-adenosyl-L-methionine = 2-methylsulfanyl-N(6)-L-threonylcarbamoyladenosine(37) in tRNA + (sulfur carrier)-H + 5'-deoxyadenosine + L-methionine + A + S-adenosyl-L-homocysteine + 2 H(+)</text>
        <dbReference type="Rhea" id="RHEA:37075"/>
        <dbReference type="Rhea" id="RHEA-COMP:10163"/>
        <dbReference type="Rhea" id="RHEA-COMP:11092"/>
        <dbReference type="Rhea" id="RHEA-COMP:14737"/>
        <dbReference type="Rhea" id="RHEA-COMP:14739"/>
        <dbReference type="ChEBI" id="CHEBI:13193"/>
        <dbReference type="ChEBI" id="CHEBI:15378"/>
        <dbReference type="ChEBI" id="CHEBI:17319"/>
        <dbReference type="ChEBI" id="CHEBI:17499"/>
        <dbReference type="ChEBI" id="CHEBI:29917"/>
        <dbReference type="ChEBI" id="CHEBI:57844"/>
        <dbReference type="ChEBI" id="CHEBI:57856"/>
        <dbReference type="ChEBI" id="CHEBI:59789"/>
        <dbReference type="ChEBI" id="CHEBI:64428"/>
        <dbReference type="ChEBI" id="CHEBI:74418"/>
        <dbReference type="ChEBI" id="CHEBI:74420"/>
        <dbReference type="EC" id="2.8.4.5"/>
    </reaction>
</comment>
<evidence type="ECO:0000256" key="11">
    <source>
        <dbReference type="ARBA" id="ARBA00023004"/>
    </source>
</evidence>
<keyword evidence="6" id="KW-0004">4Fe-4S</keyword>
<dbReference type="InterPro" id="IPR006466">
    <property type="entry name" value="MiaB-like_arc_euk"/>
</dbReference>
<dbReference type="PROSITE" id="PS51449">
    <property type="entry name" value="MTTASE_N"/>
    <property type="match status" value="1"/>
</dbReference>
<dbReference type="EC" id="2.8.4.5" evidence="4"/>
<evidence type="ECO:0000256" key="16">
    <source>
        <dbReference type="SAM" id="Phobius"/>
    </source>
</evidence>
<dbReference type="GO" id="GO:0035598">
    <property type="term" value="F:tRNA (N(6)-L-threonylcarbamoyladenosine(37)-C(2))-methylthiotransferase activity"/>
    <property type="evidence" value="ECO:0007669"/>
    <property type="project" value="UniProtKB-EC"/>
</dbReference>
<dbReference type="Proteomes" id="UP000054937">
    <property type="component" value="Unassembled WGS sequence"/>
</dbReference>
<evidence type="ECO:0000256" key="12">
    <source>
        <dbReference type="ARBA" id="ARBA00023014"/>
    </source>
</evidence>
<evidence type="ECO:0000256" key="9">
    <source>
        <dbReference type="ARBA" id="ARBA00022694"/>
    </source>
</evidence>
<keyword evidence="9" id="KW-0819">tRNA processing</keyword>
<evidence type="ECO:0000256" key="8">
    <source>
        <dbReference type="ARBA" id="ARBA00022691"/>
    </source>
</evidence>